<organism evidence="1">
    <name type="scientific">bioreactor metagenome</name>
    <dbReference type="NCBI Taxonomy" id="1076179"/>
    <lineage>
        <taxon>unclassified sequences</taxon>
        <taxon>metagenomes</taxon>
        <taxon>ecological metagenomes</taxon>
    </lineage>
</organism>
<protein>
    <submittedName>
        <fullName evidence="1">Uncharacterized protein</fullName>
    </submittedName>
</protein>
<accession>A0A645FP27</accession>
<name>A0A645FP27_9ZZZZ</name>
<gene>
    <name evidence="1" type="ORF">SDC9_162438</name>
</gene>
<sequence>MPELDKQEISRTDFLGNLIEPFFGDERFGGAAVLGIVAHFNFGCEEVGKLFPPAGLRLHFTGFLRCRRIAGDEQFILHTLVSFMVMLSL</sequence>
<reference evidence="1" key="1">
    <citation type="submission" date="2019-08" db="EMBL/GenBank/DDBJ databases">
        <authorList>
            <person name="Kucharzyk K."/>
            <person name="Murdoch R.W."/>
            <person name="Higgins S."/>
            <person name="Loffler F."/>
        </authorList>
    </citation>
    <scope>NUCLEOTIDE SEQUENCE</scope>
</reference>
<dbReference type="AlphaFoldDB" id="A0A645FP27"/>
<evidence type="ECO:0000313" key="1">
    <source>
        <dbReference type="EMBL" id="MPN15109.1"/>
    </source>
</evidence>
<comment type="caution">
    <text evidence="1">The sequence shown here is derived from an EMBL/GenBank/DDBJ whole genome shotgun (WGS) entry which is preliminary data.</text>
</comment>
<dbReference type="EMBL" id="VSSQ01061817">
    <property type="protein sequence ID" value="MPN15109.1"/>
    <property type="molecule type" value="Genomic_DNA"/>
</dbReference>
<proteinExistence type="predicted"/>